<feature type="chain" id="PRO_5047158342" description="Chitin-binding type-2 domain-containing protein" evidence="7">
    <location>
        <begin position="25"/>
        <end position="474"/>
    </location>
</feature>
<dbReference type="GeneID" id="115265444"/>
<feature type="region of interest" description="Disordered" evidence="6">
    <location>
        <begin position="298"/>
        <end position="347"/>
    </location>
</feature>
<dbReference type="InterPro" id="IPR051940">
    <property type="entry name" value="Chitin_bind-dev_reg"/>
</dbReference>
<evidence type="ECO:0000256" key="6">
    <source>
        <dbReference type="SAM" id="MobiDB-lite"/>
    </source>
</evidence>
<keyword evidence="1" id="KW-0147">Chitin-binding</keyword>
<dbReference type="SMART" id="SM00494">
    <property type="entry name" value="ChtBD2"/>
    <property type="match status" value="4"/>
</dbReference>
<dbReference type="PANTHER" id="PTHR23301:SF106">
    <property type="entry name" value="CHITIN-BINDING TYPE-2 DOMAIN-CONTAINING PROTEIN-RELATED"/>
    <property type="match status" value="1"/>
</dbReference>
<keyword evidence="4" id="KW-1015">Disulfide bond</keyword>
<dbReference type="SUPFAM" id="SSF57625">
    <property type="entry name" value="Invertebrate chitin-binding proteins"/>
    <property type="match status" value="4"/>
</dbReference>
<sequence>MDLLLICSTSAFIILSTLLKSTYSQLAGTNCDGKPFYCPDPEHFQICIDLPGGRSETSEALAYPCPPNSYCDNFGLIECDSSSPPSTTTPEPTQTSTTDVSYTTTSSTTSSPSTSKPSTFTCIENGRFPDESNCHAYYTCLQLPSGITKMHSVCLFGMAFEPASQRCSTDQTPCQVGFSCTKSGRFPDPADRTSYYWCLWNGFGYEMYHLECGSGQLFDVSGGLCSEVTIFHTVHPQSVGTDCNGKTFICLDDVRYQTCSETSTTGQTQTTDLQVFECDSTQYCSNEYQSACSSLATTSSTTSTTSTTTVEETTTPLTTTTQESSTTSTSTTTESTTTSSSTTSSTTTTTVSSFYCYQTGKFPHPSDCHKYYLCVVLPFGNYETAETCLLGWVFDPVGRRCTTDQTKCDLQPQPFTCTSSGRFPDPSDTTRYFWCRWNAASASYKLIKGTCAFGFTFDANRGRCSGLLGLLGFN</sequence>
<dbReference type="InterPro" id="IPR036508">
    <property type="entry name" value="Chitin-bd_dom_sf"/>
</dbReference>
<evidence type="ECO:0000256" key="3">
    <source>
        <dbReference type="ARBA" id="ARBA00022737"/>
    </source>
</evidence>
<accession>A0ABM1YGN3</accession>
<keyword evidence="10" id="KW-1185">Reference proteome</keyword>
<keyword evidence="2 7" id="KW-0732">Signal</keyword>
<feature type="domain" description="Chitin-binding type-2" evidence="8">
    <location>
        <begin position="119"/>
        <end position="176"/>
    </location>
</feature>
<evidence type="ECO:0000313" key="9">
    <source>
        <dbReference type="EnsemblMetazoa" id="AALFPA23_008956.P12262"/>
    </source>
</evidence>
<reference evidence="9" key="2">
    <citation type="submission" date="2025-05" db="UniProtKB">
        <authorList>
            <consortium name="EnsemblMetazoa"/>
        </authorList>
    </citation>
    <scope>IDENTIFICATION</scope>
    <source>
        <strain evidence="9">Foshan</strain>
    </source>
</reference>
<evidence type="ECO:0000256" key="1">
    <source>
        <dbReference type="ARBA" id="ARBA00022669"/>
    </source>
</evidence>
<dbReference type="Gene3D" id="2.170.140.10">
    <property type="entry name" value="Chitin binding domain"/>
    <property type="match status" value="4"/>
</dbReference>
<dbReference type="InterPro" id="IPR002557">
    <property type="entry name" value="Chitin-bd_dom"/>
</dbReference>
<dbReference type="EnsemblMetazoa" id="AALFPA23_008956.R12262">
    <property type="protein sequence ID" value="AALFPA23_008956.P12262"/>
    <property type="gene ID" value="AALFPA23_008956"/>
</dbReference>
<proteinExistence type="predicted"/>
<reference evidence="10" key="1">
    <citation type="journal article" date="2015" name="Proc. Natl. Acad. Sci. U.S.A.">
        <title>Genome sequence of the Asian Tiger mosquito, Aedes albopictus, reveals insights into its biology, genetics, and evolution.</title>
        <authorList>
            <person name="Chen X.G."/>
            <person name="Jiang X."/>
            <person name="Gu J."/>
            <person name="Xu M."/>
            <person name="Wu Y."/>
            <person name="Deng Y."/>
            <person name="Zhang C."/>
            <person name="Bonizzoni M."/>
            <person name="Dermauw W."/>
            <person name="Vontas J."/>
            <person name="Armbruster P."/>
            <person name="Huang X."/>
            <person name="Yang Y."/>
            <person name="Zhang H."/>
            <person name="He W."/>
            <person name="Peng H."/>
            <person name="Liu Y."/>
            <person name="Wu K."/>
            <person name="Chen J."/>
            <person name="Lirakis M."/>
            <person name="Topalis P."/>
            <person name="Van Leeuwen T."/>
            <person name="Hall A.B."/>
            <person name="Jiang X."/>
            <person name="Thorpe C."/>
            <person name="Mueller R.L."/>
            <person name="Sun C."/>
            <person name="Waterhouse R.M."/>
            <person name="Yan G."/>
            <person name="Tu Z.J."/>
            <person name="Fang X."/>
            <person name="James A.A."/>
        </authorList>
    </citation>
    <scope>NUCLEOTIDE SEQUENCE [LARGE SCALE GENOMIC DNA]</scope>
    <source>
        <strain evidence="10">Foshan</strain>
    </source>
</reference>
<evidence type="ECO:0000259" key="8">
    <source>
        <dbReference type="PROSITE" id="PS50940"/>
    </source>
</evidence>
<keyword evidence="3" id="KW-0677">Repeat</keyword>
<evidence type="ECO:0000256" key="2">
    <source>
        <dbReference type="ARBA" id="ARBA00022729"/>
    </source>
</evidence>
<feature type="region of interest" description="Disordered" evidence="6">
    <location>
        <begin position="82"/>
        <end position="117"/>
    </location>
</feature>
<evidence type="ECO:0000256" key="5">
    <source>
        <dbReference type="ARBA" id="ARBA00023180"/>
    </source>
</evidence>
<dbReference type="RefSeq" id="XP_029726449.2">
    <property type="nucleotide sequence ID" value="XM_029870589.2"/>
</dbReference>
<organism evidence="9 10">
    <name type="scientific">Aedes albopictus</name>
    <name type="common">Asian tiger mosquito</name>
    <name type="synonym">Stegomyia albopicta</name>
    <dbReference type="NCBI Taxonomy" id="7160"/>
    <lineage>
        <taxon>Eukaryota</taxon>
        <taxon>Metazoa</taxon>
        <taxon>Ecdysozoa</taxon>
        <taxon>Arthropoda</taxon>
        <taxon>Hexapoda</taxon>
        <taxon>Insecta</taxon>
        <taxon>Pterygota</taxon>
        <taxon>Neoptera</taxon>
        <taxon>Endopterygota</taxon>
        <taxon>Diptera</taxon>
        <taxon>Nematocera</taxon>
        <taxon>Culicoidea</taxon>
        <taxon>Culicidae</taxon>
        <taxon>Culicinae</taxon>
        <taxon>Aedini</taxon>
        <taxon>Aedes</taxon>
        <taxon>Stegomyia</taxon>
    </lineage>
</organism>
<protein>
    <recommendedName>
        <fullName evidence="8">Chitin-binding type-2 domain-containing protein</fullName>
    </recommendedName>
</protein>
<evidence type="ECO:0000313" key="10">
    <source>
        <dbReference type="Proteomes" id="UP000069940"/>
    </source>
</evidence>
<evidence type="ECO:0000256" key="4">
    <source>
        <dbReference type="ARBA" id="ARBA00023157"/>
    </source>
</evidence>
<name>A0ABM1YGN3_AEDAL</name>
<dbReference type="Pfam" id="PF01607">
    <property type="entry name" value="CBM_14"/>
    <property type="match status" value="1"/>
</dbReference>
<feature type="signal peptide" evidence="7">
    <location>
        <begin position="1"/>
        <end position="24"/>
    </location>
</feature>
<dbReference type="Proteomes" id="UP000069940">
    <property type="component" value="Unassembled WGS sequence"/>
</dbReference>
<evidence type="ECO:0000256" key="7">
    <source>
        <dbReference type="SAM" id="SignalP"/>
    </source>
</evidence>
<dbReference type="PROSITE" id="PS50940">
    <property type="entry name" value="CHIT_BIND_II"/>
    <property type="match status" value="2"/>
</dbReference>
<keyword evidence="5" id="KW-0325">Glycoprotein</keyword>
<dbReference type="PANTHER" id="PTHR23301">
    <property type="entry name" value="CHITIN BINDING PERITROPHIN-A"/>
    <property type="match status" value="1"/>
</dbReference>
<feature type="domain" description="Chitin-binding type-2" evidence="8">
    <location>
        <begin position="353"/>
        <end position="410"/>
    </location>
</feature>